<evidence type="ECO:0000256" key="11">
    <source>
        <dbReference type="ARBA" id="ARBA00047683"/>
    </source>
</evidence>
<evidence type="ECO:0000256" key="8">
    <source>
        <dbReference type="ARBA" id="ARBA00023141"/>
    </source>
</evidence>
<dbReference type="GeneID" id="24817722"/>
<evidence type="ECO:0000313" key="14">
    <source>
        <dbReference type="EMBL" id="AIZ55954.1"/>
    </source>
</evidence>
<dbReference type="KEGG" id="mear:Mpt1_c00470"/>
<dbReference type="SUPFAM" id="SSF56322">
    <property type="entry name" value="ADC synthase"/>
    <property type="match status" value="1"/>
</dbReference>
<dbReference type="PANTHER" id="PTHR11236:SF48">
    <property type="entry name" value="ISOCHORISMATE SYNTHASE MENF"/>
    <property type="match status" value="1"/>
</dbReference>
<reference evidence="14 15" key="1">
    <citation type="journal article" date="2014" name="Appl. Environ. Microbiol.">
        <title>Comparative Genome Analysis of 'Candidatus Methanoplasma termitum' Indicates a New Mode of Energy Metabolism in the Seventh Order of Methanogens.</title>
        <authorList>
            <person name="Lang K."/>
            <person name="Schuldes J."/>
            <person name="Klingl A."/>
            <person name="Poehlein A."/>
            <person name="Daniel R."/>
            <person name="Brune A."/>
        </authorList>
    </citation>
    <scope>NUCLEOTIDE SEQUENCE [LARGE SCALE GENOMIC DNA]</scope>
    <source>
        <strain evidence="15">Mpt1</strain>
    </source>
</reference>
<feature type="domain" description="Anthranilate synthase component I N-terminal" evidence="13">
    <location>
        <begin position="28"/>
        <end position="169"/>
    </location>
</feature>
<protein>
    <recommendedName>
        <fullName evidence="4">Anthranilate synthase component 1</fullName>
    </recommendedName>
</protein>
<keyword evidence="8" id="KW-0057">Aromatic amino acid biosynthesis</keyword>
<dbReference type="InterPro" id="IPR006805">
    <property type="entry name" value="Anth_synth_I_N"/>
</dbReference>
<dbReference type="STRING" id="1577791.Mpt1_c00470"/>
<keyword evidence="15" id="KW-1185">Reference proteome</keyword>
<keyword evidence="6" id="KW-0028">Amino-acid biosynthesis</keyword>
<sequence>MIKPSLEDAKRLSQGYTLVPMALEIFSDQKTPIEIIRNIRSLGGSCFILESVNGGEGWGRYTFLGYNPIINVYGTGNTVVIKSGRESKEEKRNPIEVVKELIGKYKSPNVPGLPPFTGGFVGYFSYDFVQNCIPGLKLRSKNEEGFRDFHLMLIDKVIAFDHLKQKMYVIANIPVEDIENGYSKGFQDLNDLARTILSGSKPQDEHCSCGEFTSMFTEGDFKEMVLKIKSHIFEGDIFQAVVSNRFKAPFKGSLINTYRMLRTINPSPYMVYMRADDVEIACSSPETLASLQNGEVSSFPLAGTCPRGKTEEEDKALIEALLKDEKELAEHDMLVDLARNDIGKVCKFGTVKVRDYRAIKKYSHVSHISSHVTGEIRDDVDALDVLMASLPAGTLSGAPKKRACEIIDEAEGRRRGIYGGAIGYIDFTGNMDMCIGIRMAVLKKGNVFVQAGAGIVADSVPEKEYAETRNKARAVMKALNDAGGL</sequence>
<evidence type="ECO:0000256" key="2">
    <source>
        <dbReference type="ARBA" id="ARBA00004873"/>
    </source>
</evidence>
<proteinExistence type="predicted"/>
<dbReference type="AlphaFoldDB" id="A0A0A7LA46"/>
<dbReference type="GO" id="GO:0000162">
    <property type="term" value="P:L-tryptophan biosynthetic process"/>
    <property type="evidence" value="ECO:0007669"/>
    <property type="project" value="UniProtKB-UniPathway"/>
</dbReference>
<dbReference type="Proteomes" id="UP000030787">
    <property type="component" value="Chromosome"/>
</dbReference>
<dbReference type="InterPro" id="IPR015890">
    <property type="entry name" value="Chorismate_C"/>
</dbReference>
<dbReference type="PANTHER" id="PTHR11236">
    <property type="entry name" value="AMINOBENZOATE/ANTHRANILATE SYNTHASE"/>
    <property type="match status" value="1"/>
</dbReference>
<keyword evidence="5" id="KW-0479">Metal-binding</keyword>
<comment type="catalytic activity">
    <reaction evidence="11">
        <text>chorismate + L-glutamine = anthranilate + pyruvate + L-glutamate + H(+)</text>
        <dbReference type="Rhea" id="RHEA:21732"/>
        <dbReference type="ChEBI" id="CHEBI:15361"/>
        <dbReference type="ChEBI" id="CHEBI:15378"/>
        <dbReference type="ChEBI" id="CHEBI:16567"/>
        <dbReference type="ChEBI" id="CHEBI:29748"/>
        <dbReference type="ChEBI" id="CHEBI:29985"/>
        <dbReference type="ChEBI" id="CHEBI:58359"/>
        <dbReference type="EC" id="4.1.3.27"/>
    </reaction>
</comment>
<evidence type="ECO:0000259" key="12">
    <source>
        <dbReference type="Pfam" id="PF00425"/>
    </source>
</evidence>
<dbReference type="Pfam" id="PF00425">
    <property type="entry name" value="Chorismate_bind"/>
    <property type="match status" value="1"/>
</dbReference>
<evidence type="ECO:0000256" key="7">
    <source>
        <dbReference type="ARBA" id="ARBA00022842"/>
    </source>
</evidence>
<comment type="pathway">
    <text evidence="2">Amino-acid biosynthesis; L-tryptophan biosynthesis; L-tryptophan from chorismate: step 1/5.</text>
</comment>
<dbReference type="OrthoDB" id="53360at2157"/>
<evidence type="ECO:0000256" key="6">
    <source>
        <dbReference type="ARBA" id="ARBA00022822"/>
    </source>
</evidence>
<accession>A0A0A7LA46</accession>
<dbReference type="InterPro" id="IPR005801">
    <property type="entry name" value="ADC_synthase"/>
</dbReference>
<evidence type="ECO:0000256" key="9">
    <source>
        <dbReference type="ARBA" id="ARBA00023239"/>
    </source>
</evidence>
<keyword evidence="6" id="KW-0822">Tryptophan biosynthesis</keyword>
<dbReference type="GO" id="GO:0004049">
    <property type="term" value="F:anthranilate synthase activity"/>
    <property type="evidence" value="ECO:0007669"/>
    <property type="project" value="UniProtKB-EC"/>
</dbReference>
<evidence type="ECO:0000256" key="4">
    <source>
        <dbReference type="ARBA" id="ARBA00020653"/>
    </source>
</evidence>
<comment type="cofactor">
    <cofactor evidence="1">
        <name>Mg(2+)</name>
        <dbReference type="ChEBI" id="CHEBI:18420"/>
    </cofactor>
</comment>
<keyword evidence="7" id="KW-0460">Magnesium</keyword>
<dbReference type="UniPathway" id="UPA00035">
    <property type="reaction ID" value="UER00040"/>
</dbReference>
<comment type="function">
    <text evidence="10">Part of a heterotetrameric complex that catalyzes the two-step biosynthesis of anthranilate, an intermediate in the biosynthesis of L-tryptophan. In the first step, the glutamine-binding beta subunit (TrpG) of anthranilate synthase (AS) provides the glutamine amidotransferase activity which generates ammonia as a substrate that, along with chorismate, is used in the second step, catalyzed by the large alpha subunit of AS (TrpE) to produce anthranilate. In the absence of TrpG, TrpE can synthesize anthranilate directly from chorismate and high concentrations of ammonia.</text>
</comment>
<evidence type="ECO:0000313" key="15">
    <source>
        <dbReference type="Proteomes" id="UP000030787"/>
    </source>
</evidence>
<dbReference type="HOGENOM" id="CLU_006493_9_3_2"/>
<dbReference type="Pfam" id="PF04715">
    <property type="entry name" value="Anth_synt_I_N"/>
    <property type="match status" value="1"/>
</dbReference>
<organism evidence="14 15">
    <name type="scientific">Candidatus Methanoplasma termitum</name>
    <dbReference type="NCBI Taxonomy" id="1577791"/>
    <lineage>
        <taxon>Archaea</taxon>
        <taxon>Methanobacteriati</taxon>
        <taxon>Thermoplasmatota</taxon>
        <taxon>Thermoplasmata</taxon>
        <taxon>Methanomassiliicoccales</taxon>
        <taxon>Methanomassiliicoccaceae</taxon>
        <taxon>Candidatus Methanoplasma</taxon>
    </lineage>
</organism>
<evidence type="ECO:0000256" key="5">
    <source>
        <dbReference type="ARBA" id="ARBA00022723"/>
    </source>
</evidence>
<dbReference type="Gene3D" id="3.60.120.10">
    <property type="entry name" value="Anthranilate synthase"/>
    <property type="match status" value="1"/>
</dbReference>
<feature type="domain" description="Chorismate-utilising enzyme C-terminal" evidence="12">
    <location>
        <begin position="220"/>
        <end position="471"/>
    </location>
</feature>
<dbReference type="GO" id="GO:0046872">
    <property type="term" value="F:metal ion binding"/>
    <property type="evidence" value="ECO:0007669"/>
    <property type="project" value="UniProtKB-KW"/>
</dbReference>
<evidence type="ECO:0000259" key="13">
    <source>
        <dbReference type="Pfam" id="PF04715"/>
    </source>
</evidence>
<evidence type="ECO:0000256" key="3">
    <source>
        <dbReference type="ARBA" id="ARBA00011575"/>
    </source>
</evidence>
<dbReference type="PRINTS" id="PR00095">
    <property type="entry name" value="ANTSNTHASEI"/>
</dbReference>
<dbReference type="EMBL" id="CP010070">
    <property type="protein sequence ID" value="AIZ55954.1"/>
    <property type="molecule type" value="Genomic_DNA"/>
</dbReference>
<name>A0A0A7LA46_9ARCH</name>
<evidence type="ECO:0000256" key="10">
    <source>
        <dbReference type="ARBA" id="ARBA00025634"/>
    </source>
</evidence>
<gene>
    <name evidence="14" type="primary">trpE</name>
    <name evidence="14" type="ORF">Mpt1_c00470</name>
</gene>
<dbReference type="RefSeq" id="WP_048111180.1">
    <property type="nucleotide sequence ID" value="NZ_CP010070.1"/>
</dbReference>
<comment type="subunit">
    <text evidence="3">Heterotetramer consisting of two non-identical subunits: a beta subunit (TrpG) and a large alpha subunit (TrpE).</text>
</comment>
<dbReference type="InterPro" id="IPR019999">
    <property type="entry name" value="Anth_synth_I-like"/>
</dbReference>
<evidence type="ECO:0000256" key="1">
    <source>
        <dbReference type="ARBA" id="ARBA00001946"/>
    </source>
</evidence>
<keyword evidence="9 14" id="KW-0456">Lyase</keyword>